<proteinExistence type="inferred from homology"/>
<dbReference type="GO" id="GO:0005829">
    <property type="term" value="C:cytosol"/>
    <property type="evidence" value="ECO:0007669"/>
    <property type="project" value="TreeGrafter"/>
</dbReference>
<dbReference type="Pfam" id="PF13181">
    <property type="entry name" value="TPR_8"/>
    <property type="match status" value="1"/>
</dbReference>
<dbReference type="GO" id="GO:0005052">
    <property type="term" value="F:peroxisome matrix targeting signal-1 binding"/>
    <property type="evidence" value="ECO:0007669"/>
    <property type="project" value="TreeGrafter"/>
</dbReference>
<comment type="caution">
    <text evidence="10">The sequence shown here is derived from an EMBL/GenBank/DDBJ whole genome shotgun (WGS) entry which is preliminary data.</text>
</comment>
<gene>
    <name evidence="10" type="ORF">CEUSTIGMA_g13104.t1</name>
</gene>
<dbReference type="PROSITE" id="PS50005">
    <property type="entry name" value="TPR"/>
    <property type="match status" value="4"/>
</dbReference>
<keyword evidence="4" id="KW-0963">Cytoplasm</keyword>
<evidence type="ECO:0000256" key="7">
    <source>
        <dbReference type="ARBA" id="ARBA00023140"/>
    </source>
</evidence>
<comment type="subcellular location">
    <subcellularLocation>
        <location evidence="2">Cytoplasm</location>
    </subcellularLocation>
    <subcellularLocation>
        <location evidence="1">Peroxisome</location>
    </subcellularLocation>
</comment>
<dbReference type="SUPFAM" id="SSF48452">
    <property type="entry name" value="TPR-like"/>
    <property type="match status" value="1"/>
</dbReference>
<dbReference type="SMART" id="SM00028">
    <property type="entry name" value="TPR"/>
    <property type="match status" value="4"/>
</dbReference>
<keyword evidence="6 8" id="KW-0802">TPR repeat</keyword>
<feature type="region of interest" description="Disordered" evidence="9">
    <location>
        <begin position="128"/>
        <end position="151"/>
    </location>
</feature>
<dbReference type="Proteomes" id="UP000232323">
    <property type="component" value="Unassembled WGS sequence"/>
</dbReference>
<feature type="repeat" description="TPR" evidence="8">
    <location>
        <begin position="896"/>
        <end position="929"/>
    </location>
</feature>
<dbReference type="GO" id="GO:0016560">
    <property type="term" value="P:protein import into peroxisome matrix, docking"/>
    <property type="evidence" value="ECO:0007669"/>
    <property type="project" value="TreeGrafter"/>
</dbReference>
<evidence type="ECO:0000256" key="4">
    <source>
        <dbReference type="ARBA" id="ARBA00022490"/>
    </source>
</evidence>
<dbReference type="Gene3D" id="1.25.40.10">
    <property type="entry name" value="Tetratricopeptide repeat domain"/>
    <property type="match status" value="1"/>
</dbReference>
<dbReference type="PROSITE" id="PS50293">
    <property type="entry name" value="TPR_REGION"/>
    <property type="match status" value="1"/>
</dbReference>
<evidence type="ECO:0000256" key="9">
    <source>
        <dbReference type="SAM" id="MobiDB-lite"/>
    </source>
</evidence>
<evidence type="ECO:0000313" key="11">
    <source>
        <dbReference type="Proteomes" id="UP000232323"/>
    </source>
</evidence>
<dbReference type="AlphaFoldDB" id="A0A250XRX1"/>
<dbReference type="InterPro" id="IPR019734">
    <property type="entry name" value="TPR_rpt"/>
</dbReference>
<feature type="region of interest" description="Disordered" evidence="9">
    <location>
        <begin position="1"/>
        <end position="20"/>
    </location>
</feature>
<feature type="repeat" description="TPR" evidence="8">
    <location>
        <begin position="726"/>
        <end position="759"/>
    </location>
</feature>
<feature type="repeat" description="TPR" evidence="8">
    <location>
        <begin position="862"/>
        <end position="895"/>
    </location>
</feature>
<keyword evidence="5" id="KW-0677">Repeat</keyword>
<name>A0A250XRX1_9CHLO</name>
<dbReference type="PANTHER" id="PTHR10130">
    <property type="entry name" value="PEROXISOMAL TARGETING SIGNAL 1 RECEPTOR PEX5"/>
    <property type="match status" value="1"/>
</dbReference>
<evidence type="ECO:0000256" key="5">
    <source>
        <dbReference type="ARBA" id="ARBA00022737"/>
    </source>
</evidence>
<evidence type="ECO:0000256" key="8">
    <source>
        <dbReference type="PROSITE-ProRule" id="PRU00339"/>
    </source>
</evidence>
<keyword evidence="7" id="KW-0576">Peroxisome</keyword>
<dbReference type="InterPro" id="IPR024111">
    <property type="entry name" value="PEX5/PEX5L"/>
</dbReference>
<dbReference type="GO" id="GO:0005778">
    <property type="term" value="C:peroxisomal membrane"/>
    <property type="evidence" value="ECO:0007669"/>
    <property type="project" value="TreeGrafter"/>
</dbReference>
<protein>
    <submittedName>
        <fullName evidence="10">Uncharacterized protein</fullName>
    </submittedName>
</protein>
<feature type="repeat" description="TPR" evidence="8">
    <location>
        <begin position="828"/>
        <end position="861"/>
    </location>
</feature>
<dbReference type="EMBL" id="BEGY01000185">
    <property type="protein sequence ID" value="GAX85689.1"/>
    <property type="molecule type" value="Genomic_DNA"/>
</dbReference>
<feature type="region of interest" description="Disordered" evidence="9">
    <location>
        <begin position="520"/>
        <end position="540"/>
    </location>
</feature>
<accession>A0A250XRX1</accession>
<dbReference type="InterPro" id="IPR011990">
    <property type="entry name" value="TPR-like_helical_dom_sf"/>
</dbReference>
<evidence type="ECO:0000256" key="3">
    <source>
        <dbReference type="ARBA" id="ARBA00005348"/>
    </source>
</evidence>
<evidence type="ECO:0000256" key="6">
    <source>
        <dbReference type="ARBA" id="ARBA00022803"/>
    </source>
</evidence>
<evidence type="ECO:0000256" key="1">
    <source>
        <dbReference type="ARBA" id="ARBA00004275"/>
    </source>
</evidence>
<dbReference type="OrthoDB" id="546803at2759"/>
<dbReference type="STRING" id="1157962.A0A250XRX1"/>
<keyword evidence="11" id="KW-1185">Reference proteome</keyword>
<reference evidence="10 11" key="1">
    <citation type="submission" date="2017-08" db="EMBL/GenBank/DDBJ databases">
        <title>Acidophilic green algal genome provides insights into adaptation to an acidic environment.</title>
        <authorList>
            <person name="Hirooka S."/>
            <person name="Hirose Y."/>
            <person name="Kanesaki Y."/>
            <person name="Higuchi S."/>
            <person name="Fujiwara T."/>
            <person name="Onuma R."/>
            <person name="Era A."/>
            <person name="Ohbayashi R."/>
            <person name="Uzuka A."/>
            <person name="Nozaki H."/>
            <person name="Yoshikawa H."/>
            <person name="Miyagishima S.Y."/>
        </authorList>
    </citation>
    <scope>NUCLEOTIDE SEQUENCE [LARGE SCALE GENOMIC DNA]</scope>
    <source>
        <strain evidence="10 11">NIES-2499</strain>
    </source>
</reference>
<organism evidence="10 11">
    <name type="scientific">Chlamydomonas eustigma</name>
    <dbReference type="NCBI Taxonomy" id="1157962"/>
    <lineage>
        <taxon>Eukaryota</taxon>
        <taxon>Viridiplantae</taxon>
        <taxon>Chlorophyta</taxon>
        <taxon>core chlorophytes</taxon>
        <taxon>Chlorophyceae</taxon>
        <taxon>CS clade</taxon>
        <taxon>Chlamydomonadales</taxon>
        <taxon>Chlamydomonadaceae</taxon>
        <taxon>Chlamydomonas</taxon>
    </lineage>
</organism>
<sequence length="968" mass="103360">MSLIRDIVTGSDTCTTSDGAGPSNAAGSLVNALLGGCSKTQESLREVPYIQPGAVHGSFITPAAAAAAAASHAQSFQVPFLGTSSSLSQDTSSANMFMNGIMHGGQAGAAQRGEWDSIFSGKALNELPASSGQLPNQIPDRTLGSSSGMFQSGPSTSLSRLFQAFVNVSRSSASSLAVLPALILPPEDQAAAAAALSVVDRCRIRDRCTILARHMFADRGPEFADLQVGQLLSTLHIYPMDLPAELPHVHDPAWHSLWQQQGMSHHNQRGRPMMMETSGSTRPWLSEDLAAGAHHLHHPHIQQAWDSVCEGDILRAKTGSPALSTGWAQEFAGTGGGFMAPNMLTGGAGGAPIMRRVVGHGPSHVMGNHHNGWAQEFSGMNFPSSIGHEGLANLQQQQDAPSFMRQASSLQAGQKDQWVQEFSGKSDAAGDQTSSENADAWASEFSSSAVVNQELAASAAEKSIRPGDAMQSTRALVDLLSKDANPKMHNSKFLHFVSKLSRGELMFEDNKVVEMKQEGNLSGTAVRGGPDEWASEFSSHQMSAPSSSAWASEFNNHAANEQQASASIAAAGSWAHDFSTHHHHHLSASSAARGDWVDEFAKGVADIKLEGSQEGMAAAMEQAWGESGGVGTWVDEFNNGEDATYEEWEKIYGKGDFESIFQGLGEGGLAATTLGHRRGEYVFSDNNPFLGDPDALAKGKDLFRRGVLTEAALALEAVVRSTPDHSEAWRLLGTVHAENDDDQQAIAAMVKALNADPQGLDVLLSLGVSHTNELDTGEAVGYLGRWMAAHSRYSALAAEAGPPPDSSQALSHTIRLFNLASERHSEDAELHVAVGVLHHLGRNYGMAIEAFERALKLRPQDYSLWNKLGATLANNSRSSEAVYAYQKALDLKPNYMRAWTNMGISLANMGEYDKSASFYVRALGLNPNATQVWGYLRTSLACAGRMDAMPAVDARDIAVLSKTCPLQL</sequence>
<evidence type="ECO:0000256" key="2">
    <source>
        <dbReference type="ARBA" id="ARBA00004496"/>
    </source>
</evidence>
<comment type="similarity">
    <text evidence="3">Belongs to the peroxisomal targeting signal receptor family.</text>
</comment>
<evidence type="ECO:0000313" key="10">
    <source>
        <dbReference type="EMBL" id="GAX85689.1"/>
    </source>
</evidence>
<dbReference type="PANTHER" id="PTHR10130:SF0">
    <property type="entry name" value="GH08708P"/>
    <property type="match status" value="1"/>
</dbReference>
<dbReference type="Pfam" id="PF13432">
    <property type="entry name" value="TPR_16"/>
    <property type="match status" value="2"/>
</dbReference>